<dbReference type="RefSeq" id="WP_035532797.1">
    <property type="nucleotide sequence ID" value="NZ_JAEKJY010000004.1"/>
</dbReference>
<organism evidence="4 5">
    <name type="scientific">Halobacillus kuroshimensis</name>
    <dbReference type="NCBI Taxonomy" id="302481"/>
    <lineage>
        <taxon>Bacteria</taxon>
        <taxon>Bacillati</taxon>
        <taxon>Bacillota</taxon>
        <taxon>Bacilli</taxon>
        <taxon>Bacillales</taxon>
        <taxon>Bacillaceae</taxon>
        <taxon>Halobacillus</taxon>
    </lineage>
</organism>
<dbReference type="EMBL" id="JAEKJY010000004">
    <property type="protein sequence ID" value="MBN8236217.1"/>
    <property type="molecule type" value="Genomic_DNA"/>
</dbReference>
<feature type="compositionally biased region" description="Low complexity" evidence="1">
    <location>
        <begin position="88"/>
        <end position="100"/>
    </location>
</feature>
<dbReference type="NCBIfam" id="TIGR02909">
    <property type="entry name" value="spore_YkwD"/>
    <property type="match status" value="1"/>
</dbReference>
<keyword evidence="5" id="KW-1185">Reference proteome</keyword>
<gene>
    <name evidence="4" type="ORF">JF544_13205</name>
</gene>
<keyword evidence="2" id="KW-0732">Signal</keyword>
<dbReference type="Pfam" id="PF00188">
    <property type="entry name" value="CAP"/>
    <property type="match status" value="1"/>
</dbReference>
<dbReference type="InterPro" id="IPR035940">
    <property type="entry name" value="CAP_sf"/>
</dbReference>
<dbReference type="PANTHER" id="PTHR31157:SF1">
    <property type="entry name" value="SCP DOMAIN-CONTAINING PROTEIN"/>
    <property type="match status" value="1"/>
</dbReference>
<accession>A0ABS3DY11</accession>
<evidence type="ECO:0000256" key="2">
    <source>
        <dbReference type="SAM" id="SignalP"/>
    </source>
</evidence>
<reference evidence="4 5" key="1">
    <citation type="submission" date="2020-12" db="EMBL/GenBank/DDBJ databases">
        <title>Oil enriched cultivation method for isolating marine PHA-producing bacteria.</title>
        <authorList>
            <person name="Zheng W."/>
            <person name="Yu S."/>
            <person name="Huang Y."/>
        </authorList>
    </citation>
    <scope>NUCLEOTIDE SEQUENCE [LARGE SCALE GENOMIC DNA]</scope>
    <source>
        <strain evidence="4 5">SY-2-6</strain>
    </source>
</reference>
<feature type="chain" id="PRO_5047057097" description="SCP domain-containing protein" evidence="2">
    <location>
        <begin position="25"/>
        <end position="251"/>
    </location>
</feature>
<comment type="caution">
    <text evidence="4">The sequence shown here is derived from an EMBL/GenBank/DDBJ whole genome shotgun (WGS) entry which is preliminary data.</text>
</comment>
<dbReference type="Proteomes" id="UP000663970">
    <property type="component" value="Unassembled WGS sequence"/>
</dbReference>
<protein>
    <recommendedName>
        <fullName evidence="3">SCP domain-containing protein</fullName>
    </recommendedName>
</protein>
<dbReference type="PANTHER" id="PTHR31157">
    <property type="entry name" value="SCP DOMAIN-CONTAINING PROTEIN"/>
    <property type="match status" value="1"/>
</dbReference>
<dbReference type="InterPro" id="IPR014258">
    <property type="entry name" value="CAP_domain_YkwD-like"/>
</dbReference>
<proteinExistence type="predicted"/>
<dbReference type="SUPFAM" id="SSF55797">
    <property type="entry name" value="PR-1-like"/>
    <property type="match status" value="1"/>
</dbReference>
<evidence type="ECO:0000313" key="5">
    <source>
        <dbReference type="Proteomes" id="UP000663970"/>
    </source>
</evidence>
<dbReference type="Gene3D" id="3.40.33.10">
    <property type="entry name" value="CAP"/>
    <property type="match status" value="1"/>
</dbReference>
<dbReference type="CDD" id="cd05379">
    <property type="entry name" value="CAP_bacterial"/>
    <property type="match status" value="1"/>
</dbReference>
<feature type="signal peptide" evidence="2">
    <location>
        <begin position="1"/>
        <end position="24"/>
    </location>
</feature>
<dbReference type="InterPro" id="IPR014044">
    <property type="entry name" value="CAP_dom"/>
</dbReference>
<evidence type="ECO:0000313" key="4">
    <source>
        <dbReference type="EMBL" id="MBN8236217.1"/>
    </source>
</evidence>
<feature type="domain" description="SCP" evidence="3">
    <location>
        <begin position="130"/>
        <end position="245"/>
    </location>
</feature>
<evidence type="ECO:0000259" key="3">
    <source>
        <dbReference type="Pfam" id="PF00188"/>
    </source>
</evidence>
<evidence type="ECO:0000256" key="1">
    <source>
        <dbReference type="SAM" id="MobiDB-lite"/>
    </source>
</evidence>
<name>A0ABS3DY11_9BACI</name>
<feature type="region of interest" description="Disordered" evidence="1">
    <location>
        <begin position="78"/>
        <end position="118"/>
    </location>
</feature>
<sequence>MIKKFVLFSAALFVIIVAATPVSAQDLFKEGPKASYEKVSQHIQGWVQETNFKKEVEGFRSDLQDFFTSIDQIQWTYPDESPSEQEGEQPSAESSSSSQPDVKDGAEPTAEVQALDSYTPGEYEREVVVLVNKERAEEGLPPLEMHDRLSGMADVKSQDMADKNYFSHESPTYGSPFDMMDQFDFSYLAAGENIAAGQRTPEEVVEGWMNSDGHRANILHEDFTHIGVGYVEGQGRFGTYWTQLFMKPRST</sequence>